<evidence type="ECO:0000313" key="3">
    <source>
        <dbReference type="EMBL" id="GMF66255.1"/>
    </source>
</evidence>
<name>A0A9W6YLQ9_9STRA</name>
<proteinExistence type="predicted"/>
<accession>A0A9W6YLQ9</accession>
<evidence type="ECO:0000313" key="4">
    <source>
        <dbReference type="Proteomes" id="UP001165083"/>
    </source>
</evidence>
<gene>
    <name evidence="3" type="ORF">Plil01_001874800</name>
</gene>
<reference evidence="3" key="1">
    <citation type="submission" date="2023-04" db="EMBL/GenBank/DDBJ databases">
        <title>Phytophthora lilii NBRC 32176.</title>
        <authorList>
            <person name="Ichikawa N."/>
            <person name="Sato H."/>
            <person name="Tonouchi N."/>
        </authorList>
    </citation>
    <scope>NUCLEOTIDE SEQUENCE</scope>
    <source>
        <strain evidence="3">NBRC 32176</strain>
    </source>
</reference>
<organism evidence="3 4">
    <name type="scientific">Phytophthora lilii</name>
    <dbReference type="NCBI Taxonomy" id="2077276"/>
    <lineage>
        <taxon>Eukaryota</taxon>
        <taxon>Sar</taxon>
        <taxon>Stramenopiles</taxon>
        <taxon>Oomycota</taxon>
        <taxon>Peronosporomycetes</taxon>
        <taxon>Peronosporales</taxon>
        <taxon>Peronosporaceae</taxon>
        <taxon>Phytophthora</taxon>
    </lineage>
</organism>
<feature type="region of interest" description="Disordered" evidence="2">
    <location>
        <begin position="1"/>
        <end position="38"/>
    </location>
</feature>
<evidence type="ECO:0000256" key="1">
    <source>
        <dbReference type="SAM" id="Coils"/>
    </source>
</evidence>
<keyword evidence="4" id="KW-1185">Reference proteome</keyword>
<dbReference type="EMBL" id="BSXW01012581">
    <property type="protein sequence ID" value="GMF66255.1"/>
    <property type="molecule type" value="Genomic_DNA"/>
</dbReference>
<sequence>MSDTDPSPSPPVRVDLTVSPPSPDSAESTSPATQAAEPYALLKTEAKMLPGPPSGSSTAAALLIAPEASSSRPLKLAALERVRELRDLRLEFDQAEREKKLCRLLAYTFSKPSPTPSSELVRRIQGVSSIEDLVLAMEGSPVYGPHSGTVSYQINFKFTNAMLVQS</sequence>
<comment type="caution">
    <text evidence="3">The sequence shown here is derived from an EMBL/GenBank/DDBJ whole genome shotgun (WGS) entry which is preliminary data.</text>
</comment>
<dbReference type="Proteomes" id="UP001165083">
    <property type="component" value="Unassembled WGS sequence"/>
</dbReference>
<feature type="coiled-coil region" evidence="1">
    <location>
        <begin position="78"/>
        <end position="105"/>
    </location>
</feature>
<dbReference type="OrthoDB" id="146721at2759"/>
<evidence type="ECO:0000256" key="2">
    <source>
        <dbReference type="SAM" id="MobiDB-lite"/>
    </source>
</evidence>
<protein>
    <submittedName>
        <fullName evidence="3">Unnamed protein product</fullName>
    </submittedName>
</protein>
<dbReference type="AlphaFoldDB" id="A0A9W6YLQ9"/>
<keyword evidence="1" id="KW-0175">Coiled coil</keyword>